<dbReference type="PANTHER" id="PTHR34107:SF4">
    <property type="entry name" value="SLL1222 PROTEIN"/>
    <property type="match status" value="1"/>
</dbReference>
<dbReference type="PANTHER" id="PTHR34107">
    <property type="entry name" value="SLL0198 PROTEIN-RELATED"/>
    <property type="match status" value="1"/>
</dbReference>
<evidence type="ECO:0000313" key="3">
    <source>
        <dbReference type="Proteomes" id="UP000075420"/>
    </source>
</evidence>
<dbReference type="Pfam" id="PF05685">
    <property type="entry name" value="Uma2"/>
    <property type="match status" value="1"/>
</dbReference>
<evidence type="ECO:0000313" key="2">
    <source>
        <dbReference type="EMBL" id="KYF50494.1"/>
    </source>
</evidence>
<dbReference type="SUPFAM" id="SSF52980">
    <property type="entry name" value="Restriction endonuclease-like"/>
    <property type="match status" value="1"/>
</dbReference>
<comment type="caution">
    <text evidence="2">The sequence shown here is derived from an EMBL/GenBank/DDBJ whole genome shotgun (WGS) entry which is preliminary data.</text>
</comment>
<organism evidence="2 3">
    <name type="scientific">Sorangium cellulosum</name>
    <name type="common">Polyangium cellulosum</name>
    <dbReference type="NCBI Taxonomy" id="56"/>
    <lineage>
        <taxon>Bacteria</taxon>
        <taxon>Pseudomonadati</taxon>
        <taxon>Myxococcota</taxon>
        <taxon>Polyangia</taxon>
        <taxon>Polyangiales</taxon>
        <taxon>Polyangiaceae</taxon>
        <taxon>Sorangium</taxon>
    </lineage>
</organism>
<protein>
    <recommendedName>
        <fullName evidence="1">Putative restriction endonuclease domain-containing protein</fullName>
    </recommendedName>
</protein>
<name>A0A150P463_SORCE</name>
<dbReference type="CDD" id="cd06260">
    <property type="entry name" value="DUF820-like"/>
    <property type="match status" value="1"/>
</dbReference>
<reference evidence="2 3" key="1">
    <citation type="submission" date="2014-02" db="EMBL/GenBank/DDBJ databases">
        <title>The small core and large imbalanced accessory genome model reveals a collaborative survival strategy of Sorangium cellulosum strains in nature.</title>
        <authorList>
            <person name="Han K."/>
            <person name="Peng R."/>
            <person name="Blom J."/>
            <person name="Li Y.-Z."/>
        </authorList>
    </citation>
    <scope>NUCLEOTIDE SEQUENCE [LARGE SCALE GENOMIC DNA]</scope>
    <source>
        <strain evidence="2 3">So0157-25</strain>
    </source>
</reference>
<accession>A0A150P463</accession>
<dbReference type="InterPro" id="IPR008538">
    <property type="entry name" value="Uma2"/>
</dbReference>
<gene>
    <name evidence="2" type="ORF">BE08_19085</name>
</gene>
<dbReference type="EMBL" id="JELY01003175">
    <property type="protein sequence ID" value="KYF50494.1"/>
    <property type="molecule type" value="Genomic_DNA"/>
</dbReference>
<sequence length="201" mass="22606">MSTGLPPRNLDPARNAPEVEAAFEAVPPEQVAEILDGELFTFPRPGRPHTRSASRLTMKLGSAFDLGDGGPGGWVLLDEPELHLGPRPDKVVPDLAGWKRERMPDALGDEDTPAHYDVPPDWVCEVISPRTERVDRGKKMRIYRREGVGHVWLLSPLLRTLEVYRLEGGRWVLLETYEEDAKVRAEPFDAVELDLAAIWIR</sequence>
<dbReference type="Gene3D" id="3.90.1570.10">
    <property type="entry name" value="tt1808, chain A"/>
    <property type="match status" value="1"/>
</dbReference>
<dbReference type="AlphaFoldDB" id="A0A150P463"/>
<proteinExistence type="predicted"/>
<evidence type="ECO:0000259" key="1">
    <source>
        <dbReference type="Pfam" id="PF05685"/>
    </source>
</evidence>
<feature type="domain" description="Putative restriction endonuclease" evidence="1">
    <location>
        <begin position="23"/>
        <end position="194"/>
    </location>
</feature>
<dbReference type="InterPro" id="IPR011335">
    <property type="entry name" value="Restrct_endonuc-II-like"/>
</dbReference>
<dbReference type="Proteomes" id="UP000075420">
    <property type="component" value="Unassembled WGS sequence"/>
</dbReference>
<dbReference type="InterPro" id="IPR012296">
    <property type="entry name" value="Nuclease_put_TT1808"/>
</dbReference>